<keyword evidence="2" id="KW-1185">Reference proteome</keyword>
<sequence>MKTRLLTFALVLTCVIKTLGQEDFRTIINSPVVKNKIKFNVLNDQLEFSLDDDTYKPLPKSLKLQGKSNSIILNSTFINPLKYKISLEYKQINDELEVAATEYLSQISTTLLSIGTTSSGSIMSGGRTSGATIKPVNVTLKNKHMIELFSFLYSFNNDFFIDEPVHDKLLNAMKRINNTGEKTAIDYYNMMFVNLWKMKSYESMDNTFETNKNLKSKIDSILKSKKDSIANLKSEFEAFKFNNFIADEVQKSNVYGIIGTKIKNVEDDFTSFEKTIGELKVKYEKMSSKFEEIIKNTYKEKEKETRIGNIAFEKGKVNETTVYITYYDFDTKTKSLKEKEKKQYVIQLRKYKKFIPVVSSGILYTDVSFKTFGTATNAMGETIIEEGNSVENEIAIGAYLNFYLNNGWNTPLFFQLGIGPSKERPLLFGGIGVNLASKLSFSTGLIYTWQPNLTELKVGDVVTGTTAIDNDIQYRFANKPNFYIGLTYNLTK</sequence>
<dbReference type="RefSeq" id="WP_109405764.1">
    <property type="nucleotide sequence ID" value="NZ_QFFG01000006.1"/>
</dbReference>
<dbReference type="OrthoDB" id="1496278at2"/>
<dbReference type="AlphaFoldDB" id="A0A2U2J7U8"/>
<reference evidence="1 2" key="1">
    <citation type="submission" date="2018-05" db="EMBL/GenBank/DDBJ databases">
        <title>Polaribacter aquimarinus sp. nov., isolated from sediment in a sediment of sea.</title>
        <authorList>
            <person name="Lu D."/>
        </authorList>
    </citation>
    <scope>NUCLEOTIDE SEQUENCE [LARGE SCALE GENOMIC DNA]</scope>
    <source>
        <strain evidence="1 2">ZY113</strain>
    </source>
</reference>
<accession>A0A2U2J7U8</accession>
<dbReference type="EMBL" id="QFFG01000006">
    <property type="protein sequence ID" value="PWG04394.1"/>
    <property type="molecule type" value="Genomic_DNA"/>
</dbReference>
<organism evidence="1 2">
    <name type="scientific">Polaribacter aquimarinus</name>
    <dbReference type="NCBI Taxonomy" id="2100726"/>
    <lineage>
        <taxon>Bacteria</taxon>
        <taxon>Pseudomonadati</taxon>
        <taxon>Bacteroidota</taxon>
        <taxon>Flavobacteriia</taxon>
        <taxon>Flavobacteriales</taxon>
        <taxon>Flavobacteriaceae</taxon>
    </lineage>
</organism>
<gene>
    <name evidence="1" type="ORF">DIS07_13395</name>
</gene>
<evidence type="ECO:0000313" key="1">
    <source>
        <dbReference type="EMBL" id="PWG04394.1"/>
    </source>
</evidence>
<name>A0A2U2J7U8_9FLAO</name>
<evidence type="ECO:0000313" key="2">
    <source>
        <dbReference type="Proteomes" id="UP000245670"/>
    </source>
</evidence>
<dbReference type="Proteomes" id="UP000245670">
    <property type="component" value="Unassembled WGS sequence"/>
</dbReference>
<comment type="caution">
    <text evidence="1">The sequence shown here is derived from an EMBL/GenBank/DDBJ whole genome shotgun (WGS) entry which is preliminary data.</text>
</comment>
<protein>
    <submittedName>
        <fullName evidence="1">Uncharacterized protein</fullName>
    </submittedName>
</protein>
<proteinExistence type="predicted"/>